<dbReference type="InterPro" id="IPR011051">
    <property type="entry name" value="RmlC_Cupin_sf"/>
</dbReference>
<reference evidence="6 7" key="1">
    <citation type="journal article" date="2017" name="Antonie Van Leeuwenhoek">
        <title>Phylogenomic resolution of the bacterial genus Pantoea and its relationship with Erwinia and Tatumella.</title>
        <authorList>
            <person name="Palmer M."/>
            <person name="Steenkamp E.T."/>
            <person name="Coetzee M.P."/>
            <person name="Chan W.Y."/>
            <person name="van Zyl E."/>
            <person name="De Maayer P."/>
            <person name="Coutinho T.A."/>
            <person name="Blom J."/>
            <person name="Smits T.H."/>
            <person name="Duffy B."/>
            <person name="Venter S.N."/>
        </authorList>
    </citation>
    <scope>NUCLEOTIDE SEQUENCE [LARGE SCALE GENOMIC DNA]</scope>
    <source>
        <strain evidence="6 7">LMG 26277</strain>
    </source>
</reference>
<comment type="similarity">
    <text evidence="1 3">Belongs to the pirin family.</text>
</comment>
<evidence type="ECO:0008006" key="8">
    <source>
        <dbReference type="Google" id="ProtNLM"/>
    </source>
</evidence>
<dbReference type="SUPFAM" id="SSF51182">
    <property type="entry name" value="RmlC-like cupins"/>
    <property type="match status" value="1"/>
</dbReference>
<dbReference type="EMBL" id="MLFS01000037">
    <property type="protein sequence ID" value="ORM72672.1"/>
    <property type="molecule type" value="Genomic_DNA"/>
</dbReference>
<dbReference type="InterPro" id="IPR012093">
    <property type="entry name" value="Pirin"/>
</dbReference>
<keyword evidence="7" id="KW-1185">Reference proteome</keyword>
<dbReference type="PANTHER" id="PTHR43212">
    <property type="entry name" value="QUERCETIN 2,3-DIOXYGENASE"/>
    <property type="match status" value="1"/>
</dbReference>
<dbReference type="PANTHER" id="PTHR43212:SF3">
    <property type="entry name" value="QUERCETIN 2,3-DIOXYGENASE"/>
    <property type="match status" value="1"/>
</dbReference>
<dbReference type="Pfam" id="PF17954">
    <property type="entry name" value="Pirin_C_2"/>
    <property type="match status" value="1"/>
</dbReference>
<name>A0A1X1D7L0_9GAMM</name>
<organism evidence="6 7">
    <name type="scientific">Pantoea wallisii</name>
    <dbReference type="NCBI Taxonomy" id="1076551"/>
    <lineage>
        <taxon>Bacteria</taxon>
        <taxon>Pseudomonadati</taxon>
        <taxon>Pseudomonadota</taxon>
        <taxon>Gammaproteobacteria</taxon>
        <taxon>Enterobacterales</taxon>
        <taxon>Erwiniaceae</taxon>
        <taxon>Pantoea</taxon>
    </lineage>
</organism>
<dbReference type="Proteomes" id="UP000193104">
    <property type="component" value="Unassembled WGS sequence"/>
</dbReference>
<dbReference type="RefSeq" id="WP_128601791.1">
    <property type="nucleotide sequence ID" value="NZ_MLFS01000037.1"/>
</dbReference>
<comment type="caution">
    <text evidence="6">The sequence shown here is derived from an EMBL/GenBank/DDBJ whole genome shotgun (WGS) entry which is preliminary data.</text>
</comment>
<feature type="domain" description="Pirin N-terminal" evidence="4">
    <location>
        <begin position="39"/>
        <end position="105"/>
    </location>
</feature>
<dbReference type="OrthoDB" id="9780903at2"/>
<proteinExistence type="inferred from homology"/>
<evidence type="ECO:0000313" key="7">
    <source>
        <dbReference type="Proteomes" id="UP000193104"/>
    </source>
</evidence>
<feature type="binding site" evidence="2">
    <location>
        <position position="50"/>
    </location>
    <ligand>
        <name>Fe cation</name>
        <dbReference type="ChEBI" id="CHEBI:24875"/>
    </ligand>
</feature>
<comment type="cofactor">
    <cofactor evidence="2">
        <name>Fe cation</name>
        <dbReference type="ChEBI" id="CHEBI:24875"/>
    </cofactor>
    <text evidence="2">Binds 1 Fe cation per subunit.</text>
</comment>
<evidence type="ECO:0000259" key="4">
    <source>
        <dbReference type="Pfam" id="PF02678"/>
    </source>
</evidence>
<dbReference type="AlphaFoldDB" id="A0A1X1D7L0"/>
<evidence type="ECO:0000256" key="3">
    <source>
        <dbReference type="RuleBase" id="RU003457"/>
    </source>
</evidence>
<evidence type="ECO:0000256" key="2">
    <source>
        <dbReference type="PIRSR" id="PIRSR006232-1"/>
    </source>
</evidence>
<evidence type="ECO:0000256" key="1">
    <source>
        <dbReference type="ARBA" id="ARBA00008416"/>
    </source>
</evidence>
<dbReference type="Gene3D" id="2.60.120.10">
    <property type="entry name" value="Jelly Rolls"/>
    <property type="match status" value="2"/>
</dbReference>
<evidence type="ECO:0000313" key="6">
    <source>
        <dbReference type="EMBL" id="ORM72672.1"/>
    </source>
</evidence>
<feature type="binding site" evidence="2">
    <location>
        <position position="94"/>
    </location>
    <ligand>
        <name>Fe cation</name>
        <dbReference type="ChEBI" id="CHEBI:24875"/>
    </ligand>
</feature>
<feature type="domain" description="Quercetin 2,3-dioxygenase C-terminal cupin" evidence="5">
    <location>
        <begin position="135"/>
        <end position="198"/>
    </location>
</feature>
<gene>
    <name evidence="6" type="ORF">HA48_13385</name>
</gene>
<keyword evidence="2" id="KW-0479">Metal-binding</keyword>
<dbReference type="STRING" id="1076551.HA48_13385"/>
<dbReference type="InterPro" id="IPR041602">
    <property type="entry name" value="Quercetinase_C"/>
</dbReference>
<dbReference type="GO" id="GO:0046872">
    <property type="term" value="F:metal ion binding"/>
    <property type="evidence" value="ECO:0007669"/>
    <property type="project" value="UniProtKB-KW"/>
</dbReference>
<dbReference type="InterPro" id="IPR014710">
    <property type="entry name" value="RmlC-like_jellyroll"/>
</dbReference>
<accession>A0A1X1D7L0</accession>
<evidence type="ECO:0000259" key="5">
    <source>
        <dbReference type="Pfam" id="PF17954"/>
    </source>
</evidence>
<protein>
    <recommendedName>
        <fullName evidence="8">Pirin family protein</fullName>
    </recommendedName>
</protein>
<feature type="binding site" evidence="2">
    <location>
        <position position="92"/>
    </location>
    <ligand>
        <name>Fe cation</name>
        <dbReference type="ChEBI" id="CHEBI:24875"/>
    </ligand>
</feature>
<dbReference type="Pfam" id="PF02678">
    <property type="entry name" value="Pirin"/>
    <property type="match status" value="1"/>
</dbReference>
<feature type="binding site" evidence="2">
    <location>
        <position position="48"/>
    </location>
    <ligand>
        <name>Fe cation</name>
        <dbReference type="ChEBI" id="CHEBI:24875"/>
    </ligand>
</feature>
<dbReference type="InterPro" id="IPR003829">
    <property type="entry name" value="Pirin_N_dom"/>
</dbReference>
<sequence>MNLIKAQRDQLFEFGPFTIRRQRPGEGFGPLAVIDQMALKTGAQIPLHRHQDDEIFSYVWRGSAQHLQENGESLALNAKRALVVNAGAGIRHEESTPLIETSMLQAYIRPAQSGGEAHVQTFTRAEGVPDNHWTLLAGPEGSTAPMTLRQAVYIYDLKLARGKQLEVPHLPGYASWISVLDGIVRVGEQRAQQGEAVSDSAGLPVISGERDATLVLFLVKHDAPAVSSGTMSGS</sequence>
<keyword evidence="2" id="KW-0408">Iron</keyword>
<dbReference type="PIRSF" id="PIRSF006232">
    <property type="entry name" value="Pirin"/>
    <property type="match status" value="1"/>
</dbReference>